<dbReference type="EMBL" id="AL590451">
    <property type="protein sequence ID" value="CCI73983.1"/>
    <property type="molecule type" value="Genomic_DNA"/>
</dbReference>
<name>I7KFZ0_ENCCU</name>
<dbReference type="Pfam" id="PF23511">
    <property type="entry name" value="Microp_apicomplexa_7"/>
    <property type="match status" value="1"/>
</dbReference>
<dbReference type="AlphaFoldDB" id="I7KFZ0"/>
<dbReference type="GO" id="GO:0016226">
    <property type="term" value="P:iron-sulfur cluster assembly"/>
    <property type="evidence" value="ECO:0007669"/>
    <property type="project" value="InterPro"/>
</dbReference>
<dbReference type="Proteomes" id="UP000000819">
    <property type="component" value="Chromosome IX"/>
</dbReference>
<dbReference type="VEuPathDB" id="MicrosporidiaDB:ECU09_1695"/>
<protein>
    <submittedName>
        <fullName evidence="1">ECU09_1695 protein</fullName>
    </submittedName>
</protein>
<dbReference type="InterPro" id="IPR045297">
    <property type="entry name" value="Complex1_LYR_LYRM4"/>
</dbReference>
<dbReference type="OrthoDB" id="275715at2759"/>
<dbReference type="KEGG" id="ecu:ECU09_1695"/>
<organism evidence="1 2">
    <name type="scientific">Encephalitozoon cuniculi (strain GB-M1)</name>
    <name type="common">Microsporidian parasite</name>
    <dbReference type="NCBI Taxonomy" id="284813"/>
    <lineage>
        <taxon>Eukaryota</taxon>
        <taxon>Fungi</taxon>
        <taxon>Fungi incertae sedis</taxon>
        <taxon>Microsporidia</taxon>
        <taxon>Unikaryonidae</taxon>
        <taxon>Encephalitozoon</taxon>
    </lineage>
</organism>
<dbReference type="CDD" id="cd20264">
    <property type="entry name" value="Complex1_LYR_LYRM4"/>
    <property type="match status" value="1"/>
</dbReference>
<keyword evidence="2" id="KW-1185">Reference proteome</keyword>
<proteinExistence type="predicted"/>
<gene>
    <name evidence="1" type="ordered locus">ECU09_1695</name>
</gene>
<reference evidence="1 2" key="2">
    <citation type="journal article" date="2009" name="BMC Genomics">
        <title>Identification of transcriptional signals in Encephalitozoon cuniculi widespread among Microsporidia phylum: support for accurate structural genome annotation.</title>
        <authorList>
            <person name="Peyretaillade E."/>
            <person name="Goncalves O."/>
            <person name="Terrat S."/>
            <person name="Dugat-Bony E."/>
            <person name="Wincker P."/>
            <person name="Cornman R.S."/>
            <person name="Evans J.D."/>
            <person name="Delbac F."/>
            <person name="Peyret P."/>
        </authorList>
    </citation>
    <scope>NUCLEOTIDE SEQUENCE [LARGE SCALE GENOMIC DNA]</scope>
    <source>
        <strain evidence="1 2">GB-M1</strain>
    </source>
</reference>
<dbReference type="InParanoid" id="I7KFZ0"/>
<evidence type="ECO:0000313" key="2">
    <source>
        <dbReference type="Proteomes" id="UP000000819"/>
    </source>
</evidence>
<accession>I7KFZ0</accession>
<sequence length="84" mass="9870">MLPESVSNLYKDLRSVACRFKSPAFGSYFLGKVEDDFKDIKLKSCDGKDERAIERYLEEQGKLLDVLKRQTDIYNMFYDDSSWI</sequence>
<dbReference type="RefSeq" id="NP_001402539.1">
    <property type="nucleotide sequence ID" value="NM_001415487.1"/>
</dbReference>
<dbReference type="HOGENOM" id="CLU_2527450_0_0_1"/>
<evidence type="ECO:0000313" key="1">
    <source>
        <dbReference type="EMBL" id="CCI73983.1"/>
    </source>
</evidence>
<dbReference type="InterPro" id="IPR056326">
    <property type="entry name" value="ISD11"/>
</dbReference>
<reference evidence="1 2" key="1">
    <citation type="journal article" date="2001" name="Nature">
        <title>Genome sequence and gene compaction of the eukaryote parasite Encephalitozoon cuniculi.</title>
        <authorList>
            <person name="Katinka M.D."/>
            <person name="Duprat S."/>
            <person name="Cornillot E."/>
            <person name="Metenier G."/>
            <person name="Thomarat F."/>
            <person name="Prensier G."/>
            <person name="Barbe V."/>
            <person name="Peyretaillade E."/>
            <person name="Brottier P."/>
            <person name="Wincker P."/>
            <person name="Delbac F."/>
            <person name="El Alaoui H."/>
            <person name="Peyret P."/>
            <person name="Saurin W."/>
            <person name="Gouy M."/>
            <person name="Weissenbach J."/>
            <person name="Vivares C.P."/>
        </authorList>
    </citation>
    <scope>NUCLEOTIDE SEQUENCE [LARGE SCALE GENOMIC DNA]</scope>
    <source>
        <strain evidence="1 2">GB-M1</strain>
    </source>
</reference>
<dbReference type="GeneID" id="77136417"/>